<dbReference type="PANTHER" id="PTHR37544">
    <property type="entry name" value="SPRAY-RELATED"/>
    <property type="match status" value="1"/>
</dbReference>
<gene>
    <name evidence="2" type="ORF">SLS59_005190</name>
</gene>
<dbReference type="PANTHER" id="PTHR37544:SF3">
    <property type="entry name" value="SPRAY"/>
    <property type="match status" value="1"/>
</dbReference>
<dbReference type="Proteomes" id="UP001521222">
    <property type="component" value="Unassembled WGS sequence"/>
</dbReference>
<evidence type="ECO:0000256" key="1">
    <source>
        <dbReference type="SAM" id="Phobius"/>
    </source>
</evidence>
<name>A0ABR3RCT5_9PLEO</name>
<dbReference type="Pfam" id="PF11915">
    <property type="entry name" value="DUF3433"/>
    <property type="match status" value="2"/>
</dbReference>
<feature type="transmembrane region" description="Helical" evidence="1">
    <location>
        <begin position="1191"/>
        <end position="1212"/>
    </location>
</feature>
<organism evidence="2 3">
    <name type="scientific">Nothophoma quercina</name>
    <dbReference type="NCBI Taxonomy" id="749835"/>
    <lineage>
        <taxon>Eukaryota</taxon>
        <taxon>Fungi</taxon>
        <taxon>Dikarya</taxon>
        <taxon>Ascomycota</taxon>
        <taxon>Pezizomycotina</taxon>
        <taxon>Dothideomycetes</taxon>
        <taxon>Pleosporomycetidae</taxon>
        <taxon>Pleosporales</taxon>
        <taxon>Pleosporineae</taxon>
        <taxon>Didymellaceae</taxon>
        <taxon>Nothophoma</taxon>
    </lineage>
</organism>
<evidence type="ECO:0000313" key="2">
    <source>
        <dbReference type="EMBL" id="KAL1602023.1"/>
    </source>
</evidence>
<keyword evidence="1" id="KW-1133">Transmembrane helix</keyword>
<dbReference type="InterPro" id="IPR021840">
    <property type="entry name" value="DUF3433"/>
</dbReference>
<evidence type="ECO:0008006" key="4">
    <source>
        <dbReference type="Google" id="ProtNLM"/>
    </source>
</evidence>
<accession>A0ABR3RCT5</accession>
<protein>
    <recommendedName>
        <fullName evidence="4">DUF3433 domain containing protein</fullName>
    </recommendedName>
</protein>
<keyword evidence="1" id="KW-0472">Membrane</keyword>
<dbReference type="EMBL" id="JAKIXB020000015">
    <property type="protein sequence ID" value="KAL1602023.1"/>
    <property type="molecule type" value="Genomic_DNA"/>
</dbReference>
<proteinExistence type="predicted"/>
<keyword evidence="3" id="KW-1185">Reference proteome</keyword>
<feature type="transmembrane region" description="Helical" evidence="1">
    <location>
        <begin position="654"/>
        <end position="677"/>
    </location>
</feature>
<feature type="transmembrane region" description="Helical" evidence="1">
    <location>
        <begin position="159"/>
        <end position="176"/>
    </location>
</feature>
<evidence type="ECO:0000313" key="3">
    <source>
        <dbReference type="Proteomes" id="UP001521222"/>
    </source>
</evidence>
<feature type="transmembrane region" description="Helical" evidence="1">
    <location>
        <begin position="1159"/>
        <end position="1185"/>
    </location>
</feature>
<feature type="transmembrane region" description="Helical" evidence="1">
    <location>
        <begin position="88"/>
        <end position="111"/>
    </location>
</feature>
<keyword evidence="1" id="KW-0812">Transmembrane</keyword>
<feature type="transmembrane region" description="Helical" evidence="1">
    <location>
        <begin position="532"/>
        <end position="554"/>
    </location>
</feature>
<feature type="transmembrane region" description="Helical" evidence="1">
    <location>
        <begin position="48"/>
        <end position="68"/>
    </location>
</feature>
<reference evidence="2 3" key="1">
    <citation type="submission" date="2024-02" db="EMBL/GenBank/DDBJ databases">
        <title>De novo assembly and annotation of 12 fungi associated with fruit tree decline syndrome in Ontario, Canada.</title>
        <authorList>
            <person name="Sulman M."/>
            <person name="Ellouze W."/>
            <person name="Ilyukhin E."/>
        </authorList>
    </citation>
    <scope>NUCLEOTIDE SEQUENCE [LARGE SCALE GENOMIC DNA]</scope>
    <source>
        <strain evidence="2 3">M97-236</strain>
    </source>
</reference>
<sequence>MDRIAPLARSSEENGVKEPYTDIVSISSRNNTTPTYSKIWKPLALRPAVLVFTILLCWALIAVLQVFLTQSQRNGGVIFATKVSELPISHSFLYLYFPTVVAVIFSMYWAWIDLDAKRMEPYYQLSKREGALGKDSLLLQYPFDFLPLVPLKALRDRHWPVFWASFTVVLVTWGLVPTQAGIFSTTTTTRTHETSFVRSTAFISAAEQPTKLSYRYGQSTYAIATLNETLTEYMARNFTLAPFQPSSATSAFAEAHGNWTAETTLFSVQLNCEPAVQSITSQGTILANSTNGCSFDQGLNGNLTIGQKDSESGAFATKEFTAMFVGYQNPQGFADYSLDYRACPKESNHTFYAALQRNKVRDDAPANSVTAIYCWPTYYRQQVNATVDSRSLIPLAVQATGEKETIPDTFFNSTWFEAQMNGGTIGYEVRADLLPTSATPKYLETIAGTNISLTTGPSGGGFVQPMVGLSIAVTDRPLEELLDWQALAKSYADAYRLLFARAMRDVLHVQGTNESIIGQTQVRTEAVILEPVFVYIVEGLLGAVSLATMALLYLSFARTRNLRFDPSTIAGVMSMIADNEPLLQDFEDLDCCTAEAVHEIISKKRYKLVGDGAQVSIEQLRSAGDDDLEDLSGFGPARQNTLSKIAKPVRPTEFSFWVAGLVISLFIALAVGLIVLFTKARAEGLPLPSQNTIVQNVLENYIPTALATLIEPIWVLFNRILCLLQPIEQLQGCKAKAKDSIDLNYSSLPPQLVIFKALRSKHLVLAAVCAMALLANVLAIAFAGLFLQNTIDMEHAIVLHPPYQLKFVSINGSIGPVAYSTVGMAATSGAYQGGTGEDQFLIAESNYTSGTSLPTWTGDSMFFLPFLREQSNLTSSNQFEATTNALGARLECTSLSLDENFEATLAKPSKTQQAIRPQINITIHDGTTKVMCTNKDPDRMELRPGPIGNGCINGTIAAELIFQLSPVKANATLRETQACMSSVVLGWIRSDLGSCDVVPRTLSQQNSTFAHCQPKLTIGDATIRVDQEGRLQQKARDLTFKDVSVSSINTSTLYSNDPVNLISQSNKYLFPDGSPGWHNDSFAVDAVNYFMRRVSNSTKFLDPKQKVPTFEEIEAPLQQTYSYLFAIWLGVNKHKLLVPTANDQSTRLQGWRVQPERRLFLSTPMFAISLAILCIYAVVAAFVYTKRPGKYLPRLPTTIASVIALFAASAAVQDMRNTSHLDKKGRSQHLGALDARYGYGSFIGGGDGRVHIGIEKTPFVRVRSKTTWLEKKVTSWRKGSAV</sequence>
<feature type="transmembrane region" description="Helical" evidence="1">
    <location>
        <begin position="763"/>
        <end position="787"/>
    </location>
</feature>
<comment type="caution">
    <text evidence="2">The sequence shown here is derived from an EMBL/GenBank/DDBJ whole genome shotgun (WGS) entry which is preliminary data.</text>
</comment>